<dbReference type="EMBL" id="CP045798">
    <property type="protein sequence ID" value="QNB45304.1"/>
    <property type="molecule type" value="Genomic_DNA"/>
</dbReference>
<dbReference type="InterPro" id="IPR023603">
    <property type="entry name" value="Low_specificity_L-TA-like"/>
</dbReference>
<dbReference type="Gene3D" id="3.90.1150.10">
    <property type="entry name" value="Aspartate Aminotransferase, domain 1"/>
    <property type="match status" value="1"/>
</dbReference>
<accession>A0A7G6DZQ0</accession>
<evidence type="ECO:0000256" key="3">
    <source>
        <dbReference type="ARBA" id="ARBA00022898"/>
    </source>
</evidence>
<dbReference type="FunFam" id="3.90.1150.10:FF:000041">
    <property type="entry name" value="Low-specificity L-threonine aldolase"/>
    <property type="match status" value="1"/>
</dbReference>
<feature type="modified residue" description="N6-(pyridoxal phosphate)lysine" evidence="5">
    <location>
        <position position="201"/>
    </location>
</feature>
<evidence type="ECO:0000256" key="5">
    <source>
        <dbReference type="PIRSR" id="PIRSR017617-1"/>
    </source>
</evidence>
<dbReference type="GO" id="GO:0006545">
    <property type="term" value="P:glycine biosynthetic process"/>
    <property type="evidence" value="ECO:0007669"/>
    <property type="project" value="TreeGrafter"/>
</dbReference>
<dbReference type="PANTHER" id="PTHR48097">
    <property type="entry name" value="L-THREONINE ALDOLASE-RELATED"/>
    <property type="match status" value="1"/>
</dbReference>
<keyword evidence="4 7" id="KW-0456">Lyase</keyword>
<dbReference type="InterPro" id="IPR001597">
    <property type="entry name" value="ArAA_b-elim_lyase/Thr_aldolase"/>
</dbReference>
<evidence type="ECO:0000256" key="2">
    <source>
        <dbReference type="ARBA" id="ARBA00006966"/>
    </source>
</evidence>
<dbReference type="InterPro" id="IPR015424">
    <property type="entry name" value="PyrdxlP-dep_Trfase"/>
</dbReference>
<sequence length="347" mass="37602">MRTVDLRSDTVTVPTPEMREAMYQAEVGDDVYGEDPTVNRLEELAAAKLGFAAGLFVASGTMGNLVALLTHTQKGDEVLLEAESHIYYYEVGGMAALAGVQPCTIRGVRGKLTAELIKNHLRPANIHFPNPSLLCLENTHNRGGGSVTTPQEMEKIVQFARESGLHIHVDGARIFNAAVACGCDVKELVKGVDSVQFCLSKGLGAPMGSVLVGSREFIAKARKWRKMVGGGFRQIGLMAAAGIVALEKMVDRLAEDHEKAQKLAAGIAEIPYLNINAEDVETNIVVAHLKPGVMTVSEFIGRLNENGVKANGYGAERIRFVTHKDVNNDDIDYALRVMSKLAQRVMF</sequence>
<dbReference type="GO" id="GO:0005829">
    <property type="term" value="C:cytosol"/>
    <property type="evidence" value="ECO:0007669"/>
    <property type="project" value="TreeGrafter"/>
</dbReference>
<dbReference type="EC" id="4.1.2.48" evidence="7"/>
<evidence type="ECO:0000313" key="8">
    <source>
        <dbReference type="Proteomes" id="UP000515847"/>
    </source>
</evidence>
<dbReference type="NCBIfam" id="NF007825">
    <property type="entry name" value="PRK10534.1"/>
    <property type="match status" value="1"/>
</dbReference>
<name>A0A7G6DZQ0_THEFR</name>
<dbReference type="NCBIfam" id="NF041359">
    <property type="entry name" value="GntG_guanitoxin"/>
    <property type="match status" value="1"/>
</dbReference>
<evidence type="ECO:0000256" key="1">
    <source>
        <dbReference type="ARBA" id="ARBA00001933"/>
    </source>
</evidence>
<dbReference type="KEGG" id="tfr:BR63_02650"/>
<dbReference type="CDD" id="cd06502">
    <property type="entry name" value="TA_like"/>
    <property type="match status" value="1"/>
</dbReference>
<dbReference type="RefSeq" id="WP_034421730.1">
    <property type="nucleotide sequence ID" value="NZ_CP045798.1"/>
</dbReference>
<dbReference type="SUPFAM" id="SSF53383">
    <property type="entry name" value="PLP-dependent transferases"/>
    <property type="match status" value="1"/>
</dbReference>
<dbReference type="AlphaFoldDB" id="A0A7G6DZQ0"/>
<gene>
    <name evidence="7" type="primary">ltaE</name>
    <name evidence="7" type="ORF">BR63_02650</name>
</gene>
<evidence type="ECO:0000313" key="7">
    <source>
        <dbReference type="EMBL" id="QNB45304.1"/>
    </source>
</evidence>
<comment type="similarity">
    <text evidence="2">Belongs to the threonine aldolase family.</text>
</comment>
<dbReference type="PIRSF" id="PIRSF017617">
    <property type="entry name" value="Thr_aldolase"/>
    <property type="match status" value="1"/>
</dbReference>
<feature type="domain" description="Aromatic amino acid beta-eliminating lyase/threonine aldolase" evidence="6">
    <location>
        <begin position="5"/>
        <end position="288"/>
    </location>
</feature>
<dbReference type="InterPro" id="IPR015422">
    <property type="entry name" value="PyrdxlP-dep_Trfase_small"/>
</dbReference>
<dbReference type="OrthoDB" id="9774495at2"/>
<organism evidence="7 8">
    <name type="scientific">Thermanaerosceptrum fracticalcis</name>
    <dbReference type="NCBI Taxonomy" id="1712410"/>
    <lineage>
        <taxon>Bacteria</taxon>
        <taxon>Bacillati</taxon>
        <taxon>Bacillota</taxon>
        <taxon>Clostridia</taxon>
        <taxon>Eubacteriales</taxon>
        <taxon>Peptococcaceae</taxon>
        <taxon>Thermanaerosceptrum</taxon>
    </lineage>
</organism>
<comment type="cofactor">
    <cofactor evidence="1">
        <name>pyridoxal 5'-phosphate</name>
        <dbReference type="ChEBI" id="CHEBI:597326"/>
    </cofactor>
</comment>
<dbReference type="Pfam" id="PF01212">
    <property type="entry name" value="Beta_elim_lyase"/>
    <property type="match status" value="1"/>
</dbReference>
<evidence type="ECO:0000256" key="4">
    <source>
        <dbReference type="ARBA" id="ARBA00023239"/>
    </source>
</evidence>
<keyword evidence="3" id="KW-0663">Pyridoxal phosphate</keyword>
<dbReference type="PANTHER" id="PTHR48097:SF9">
    <property type="entry name" value="L-THREONINE ALDOLASE"/>
    <property type="match status" value="1"/>
</dbReference>
<dbReference type="GO" id="GO:0008732">
    <property type="term" value="F:L-allo-threonine aldolase activity"/>
    <property type="evidence" value="ECO:0007669"/>
    <property type="project" value="TreeGrafter"/>
</dbReference>
<dbReference type="FunFam" id="3.40.640.10:FF:000030">
    <property type="entry name" value="Low-specificity L-threonine aldolase"/>
    <property type="match status" value="1"/>
</dbReference>
<dbReference type="GO" id="GO:0006567">
    <property type="term" value="P:L-threonine catabolic process"/>
    <property type="evidence" value="ECO:0007669"/>
    <property type="project" value="TreeGrafter"/>
</dbReference>
<reference evidence="7 8" key="1">
    <citation type="journal article" date="2019" name="Front. Microbiol.">
        <title>Thermoanaerosceptrum fracticalcis gen. nov. sp. nov., a Novel Fumarate-Fermenting Microorganism From a Deep Fractured Carbonate Aquifer of the US Great Basin.</title>
        <authorList>
            <person name="Hamilton-Brehm S.D."/>
            <person name="Stewart L.E."/>
            <person name="Zavarin M."/>
            <person name="Caldwell M."/>
            <person name="Lawson P.A."/>
            <person name="Onstott T.C."/>
            <person name="Grzymski J."/>
            <person name="Neveux I."/>
            <person name="Lollar B.S."/>
            <person name="Russell C.E."/>
            <person name="Moser D.P."/>
        </authorList>
    </citation>
    <scope>NUCLEOTIDE SEQUENCE [LARGE SCALE GENOMIC DNA]</scope>
    <source>
        <strain evidence="7 8">DRI-13</strain>
    </source>
</reference>
<dbReference type="Gene3D" id="3.40.640.10">
    <property type="entry name" value="Type I PLP-dependent aspartate aminotransferase-like (Major domain)"/>
    <property type="match status" value="1"/>
</dbReference>
<dbReference type="InterPro" id="IPR015421">
    <property type="entry name" value="PyrdxlP-dep_Trfase_major"/>
</dbReference>
<dbReference type="Proteomes" id="UP000515847">
    <property type="component" value="Chromosome"/>
</dbReference>
<proteinExistence type="inferred from homology"/>
<protein>
    <submittedName>
        <fullName evidence="7">Low-specificity L-threonine aldolase</fullName>
        <ecNumber evidence="7">4.1.2.48</ecNumber>
    </submittedName>
</protein>
<evidence type="ECO:0000259" key="6">
    <source>
        <dbReference type="Pfam" id="PF01212"/>
    </source>
</evidence>
<keyword evidence="8" id="KW-1185">Reference proteome</keyword>